<dbReference type="Proteomes" id="UP001469553">
    <property type="component" value="Unassembled WGS sequence"/>
</dbReference>
<reference evidence="1 2" key="1">
    <citation type="submission" date="2021-06" db="EMBL/GenBank/DDBJ databases">
        <authorList>
            <person name="Palmer J.M."/>
        </authorList>
    </citation>
    <scope>NUCLEOTIDE SEQUENCE [LARGE SCALE GENOMIC DNA]</scope>
    <source>
        <strain evidence="1 2">AS_MEX2019</strain>
        <tissue evidence="1">Muscle</tissue>
    </source>
</reference>
<accession>A0ABV0ZBS2</accession>
<dbReference type="EMBL" id="JAHRIP010057569">
    <property type="protein sequence ID" value="MEQ2303352.1"/>
    <property type="molecule type" value="Genomic_DNA"/>
</dbReference>
<protein>
    <submittedName>
        <fullName evidence="1">Uncharacterized protein</fullName>
    </submittedName>
</protein>
<keyword evidence="2" id="KW-1185">Reference proteome</keyword>
<organism evidence="1 2">
    <name type="scientific">Ameca splendens</name>
    <dbReference type="NCBI Taxonomy" id="208324"/>
    <lineage>
        <taxon>Eukaryota</taxon>
        <taxon>Metazoa</taxon>
        <taxon>Chordata</taxon>
        <taxon>Craniata</taxon>
        <taxon>Vertebrata</taxon>
        <taxon>Euteleostomi</taxon>
        <taxon>Actinopterygii</taxon>
        <taxon>Neopterygii</taxon>
        <taxon>Teleostei</taxon>
        <taxon>Neoteleostei</taxon>
        <taxon>Acanthomorphata</taxon>
        <taxon>Ovalentaria</taxon>
        <taxon>Atherinomorphae</taxon>
        <taxon>Cyprinodontiformes</taxon>
        <taxon>Goodeidae</taxon>
        <taxon>Ameca</taxon>
    </lineage>
</organism>
<name>A0ABV0ZBS2_9TELE</name>
<comment type="caution">
    <text evidence="1">The sequence shown here is derived from an EMBL/GenBank/DDBJ whole genome shotgun (WGS) entry which is preliminary data.</text>
</comment>
<gene>
    <name evidence="1" type="ORF">AMECASPLE_015912</name>
</gene>
<evidence type="ECO:0000313" key="2">
    <source>
        <dbReference type="Proteomes" id="UP001469553"/>
    </source>
</evidence>
<sequence length="70" mass="7645">MTYFNSGEAGEIHSILFVHAKTSLSMSLTVCHAMSMPDFQGTCLGLIRSQVMTFLCSLQTDHTYSVSAIP</sequence>
<evidence type="ECO:0000313" key="1">
    <source>
        <dbReference type="EMBL" id="MEQ2303352.1"/>
    </source>
</evidence>
<proteinExistence type="predicted"/>